<reference evidence="1 2" key="1">
    <citation type="journal article" date="2021" name="Elife">
        <title>Chloroplast acquisition without the gene transfer in kleptoplastic sea slugs, Plakobranchus ocellatus.</title>
        <authorList>
            <person name="Maeda T."/>
            <person name="Takahashi S."/>
            <person name="Yoshida T."/>
            <person name="Shimamura S."/>
            <person name="Takaki Y."/>
            <person name="Nagai Y."/>
            <person name="Toyoda A."/>
            <person name="Suzuki Y."/>
            <person name="Arimoto A."/>
            <person name="Ishii H."/>
            <person name="Satoh N."/>
            <person name="Nishiyama T."/>
            <person name="Hasebe M."/>
            <person name="Maruyama T."/>
            <person name="Minagawa J."/>
            <person name="Obokata J."/>
            <person name="Shigenobu S."/>
        </authorList>
    </citation>
    <scope>NUCLEOTIDE SEQUENCE [LARGE SCALE GENOMIC DNA]</scope>
</reference>
<accession>A0AAV4I220</accession>
<evidence type="ECO:0000313" key="1">
    <source>
        <dbReference type="EMBL" id="GFS02736.1"/>
    </source>
</evidence>
<organism evidence="1 2">
    <name type="scientific">Elysia marginata</name>
    <dbReference type="NCBI Taxonomy" id="1093978"/>
    <lineage>
        <taxon>Eukaryota</taxon>
        <taxon>Metazoa</taxon>
        <taxon>Spiralia</taxon>
        <taxon>Lophotrochozoa</taxon>
        <taxon>Mollusca</taxon>
        <taxon>Gastropoda</taxon>
        <taxon>Heterobranchia</taxon>
        <taxon>Euthyneura</taxon>
        <taxon>Panpulmonata</taxon>
        <taxon>Sacoglossa</taxon>
        <taxon>Placobranchoidea</taxon>
        <taxon>Plakobranchidae</taxon>
        <taxon>Elysia</taxon>
    </lineage>
</organism>
<dbReference type="EMBL" id="BMAT01009251">
    <property type="protein sequence ID" value="GFS02736.1"/>
    <property type="molecule type" value="Genomic_DNA"/>
</dbReference>
<evidence type="ECO:0000313" key="2">
    <source>
        <dbReference type="Proteomes" id="UP000762676"/>
    </source>
</evidence>
<dbReference type="AlphaFoldDB" id="A0AAV4I220"/>
<proteinExistence type="predicted"/>
<comment type="caution">
    <text evidence="1">The sequence shown here is derived from an EMBL/GenBank/DDBJ whole genome shotgun (WGS) entry which is preliminary data.</text>
</comment>
<sequence length="72" mass="8243">MDGAYLKFRQGSPSASDAWDIDCSVITLYRHMFVDKHCDQDHYKTICQKPIDQGSDCARDWHKSGRSVHGVQ</sequence>
<dbReference type="Proteomes" id="UP000762676">
    <property type="component" value="Unassembled WGS sequence"/>
</dbReference>
<keyword evidence="2" id="KW-1185">Reference proteome</keyword>
<name>A0AAV4I220_9GAST</name>
<gene>
    <name evidence="1" type="ORF">ElyMa_004614600</name>
</gene>
<protein>
    <submittedName>
        <fullName evidence="1">Uncharacterized protein</fullName>
    </submittedName>
</protein>